<name>A0A914PF31_9BILA</name>
<organism evidence="1 2">
    <name type="scientific">Panagrolaimus davidi</name>
    <dbReference type="NCBI Taxonomy" id="227884"/>
    <lineage>
        <taxon>Eukaryota</taxon>
        <taxon>Metazoa</taxon>
        <taxon>Ecdysozoa</taxon>
        <taxon>Nematoda</taxon>
        <taxon>Chromadorea</taxon>
        <taxon>Rhabditida</taxon>
        <taxon>Tylenchina</taxon>
        <taxon>Panagrolaimomorpha</taxon>
        <taxon>Panagrolaimoidea</taxon>
        <taxon>Panagrolaimidae</taxon>
        <taxon>Panagrolaimus</taxon>
    </lineage>
</organism>
<keyword evidence="1" id="KW-1185">Reference proteome</keyword>
<dbReference type="AlphaFoldDB" id="A0A914PF31"/>
<reference evidence="2" key="1">
    <citation type="submission" date="2022-11" db="UniProtKB">
        <authorList>
            <consortium name="WormBaseParasite"/>
        </authorList>
    </citation>
    <scope>IDENTIFICATION</scope>
</reference>
<accession>A0A914PF31</accession>
<dbReference type="Proteomes" id="UP000887578">
    <property type="component" value="Unplaced"/>
</dbReference>
<evidence type="ECO:0000313" key="2">
    <source>
        <dbReference type="WBParaSite" id="PDA_v2.g16850.t1"/>
    </source>
</evidence>
<protein>
    <submittedName>
        <fullName evidence="2">Uncharacterized protein</fullName>
    </submittedName>
</protein>
<dbReference type="WBParaSite" id="PDA_v2.g16850.t1">
    <property type="protein sequence ID" value="PDA_v2.g16850.t1"/>
    <property type="gene ID" value="PDA_v2.g16850"/>
</dbReference>
<sequence length="309" mass="35836">MVFHVAIIPSQGYAWAYNPEPSEEEEDTKYIQVHPYNQDVTITDVEPIFQKLISNLDGQKLGCVAILMETFYREYYENNCRQKFLECAKLHGCEKVEIIDFYSMIYGNFLSQAKIVPKDGDVIWIFRDDISFIWQKINGKGKFVGDFLWYNEFSAKMLNDMRHSSSQIDKDPDIILYLEMREFNEKIVKDVFPNSLVVSCRSEDVFIGTLKKARIMSGEAELVGMEAEAVLEQDIIVKMGDKLIMVIKGLQSLPITQRAEINRTENETDLQIIYEYHIYTKKLPESNIFTLEVTADTNGIITTTFYNKQ</sequence>
<evidence type="ECO:0000313" key="1">
    <source>
        <dbReference type="Proteomes" id="UP000887578"/>
    </source>
</evidence>
<proteinExistence type="predicted"/>